<evidence type="ECO:0000313" key="1">
    <source>
        <dbReference type="EMBL" id="EDS12407.1"/>
    </source>
</evidence>
<reference evidence="1" key="2">
    <citation type="submission" date="2013-09" db="EMBL/GenBank/DDBJ databases">
        <title>Draft genome sequence of Anaerotruncus colihominis(DSM 17241).</title>
        <authorList>
            <person name="Sudarsanam P."/>
            <person name="Ley R."/>
            <person name="Guruge J."/>
            <person name="Turnbaugh P.J."/>
            <person name="Mahowald M."/>
            <person name="Liep D."/>
            <person name="Gordon J."/>
        </authorList>
    </citation>
    <scope>NUCLEOTIDE SEQUENCE</scope>
    <source>
        <strain evidence="1">DSM 17241</strain>
    </source>
</reference>
<dbReference type="EMBL" id="ABGD02000006">
    <property type="protein sequence ID" value="EDS12407.1"/>
    <property type="molecule type" value="Genomic_DNA"/>
</dbReference>
<protein>
    <submittedName>
        <fullName evidence="1">Uncharacterized protein</fullName>
    </submittedName>
</protein>
<comment type="caution">
    <text evidence="1">The sequence shown here is derived from an EMBL/GenBank/DDBJ whole genome shotgun (WGS) entry which is preliminary data.</text>
</comment>
<proteinExistence type="predicted"/>
<dbReference type="Proteomes" id="UP000003803">
    <property type="component" value="Unassembled WGS sequence"/>
</dbReference>
<evidence type="ECO:0000313" key="2">
    <source>
        <dbReference type="Proteomes" id="UP000003803"/>
    </source>
</evidence>
<gene>
    <name evidence="1" type="ORF">ANACOL_00634</name>
</gene>
<accession>B0P7A4</accession>
<organism evidence="1 2">
    <name type="scientific">Anaerotruncus colihominis DSM 17241</name>
    <dbReference type="NCBI Taxonomy" id="445972"/>
    <lineage>
        <taxon>Bacteria</taxon>
        <taxon>Bacillati</taxon>
        <taxon>Bacillota</taxon>
        <taxon>Clostridia</taxon>
        <taxon>Eubacteriales</taxon>
        <taxon>Oscillospiraceae</taxon>
        <taxon>Anaerotruncus</taxon>
    </lineage>
</organism>
<reference evidence="1" key="1">
    <citation type="submission" date="2007-11" db="EMBL/GenBank/DDBJ databases">
        <authorList>
            <person name="Fulton L."/>
            <person name="Clifton S."/>
            <person name="Fulton B."/>
            <person name="Xu J."/>
            <person name="Minx P."/>
            <person name="Pepin K.H."/>
            <person name="Johnson M."/>
            <person name="Thiruvilangam P."/>
            <person name="Bhonagiri V."/>
            <person name="Nash W.E."/>
            <person name="Mardis E.R."/>
            <person name="Wilson R.K."/>
        </authorList>
    </citation>
    <scope>NUCLEOTIDE SEQUENCE [LARGE SCALE GENOMIC DNA]</scope>
    <source>
        <strain evidence="1">DSM 17241</strain>
    </source>
</reference>
<keyword evidence="2" id="KW-1185">Reference proteome</keyword>
<dbReference type="AlphaFoldDB" id="B0P7A4"/>
<sequence length="43" mass="4927">MDGCRQFPSVQTSILSGFLCMLQKFLKNSPEIVDKLIFPCYNN</sequence>
<dbReference type="HOGENOM" id="CLU_3228780_0_0_9"/>
<name>B0P7A4_9FIRM</name>